<proteinExistence type="inferred from homology"/>
<sequence length="1169" mass="131119">MAASEQKPKVKLYWLEQSRAQNILWLLEELKIDYEVEVFHRNKQTLLAPPELAKVHPLGKSPVIEIFPTGSGESIKLAESGYMTQYLCEHFGQNTKLIPTKWKDGQEGKIGGETEGYSRCQYLLHYVEGSLLPVLTLSLVIGALKSDNVPFLVRPITSMVANKIYSMMVFPNAKKHLALIDQMLETSPNGGKYICGEHLSAADILLSFALIAAEPRFDGLGSWPGGSAKAAHPRVFEYIERLKKEPGYERSAQKIREIDGKFEATISKISCVKRMAQASLLSETVERYSWGQRHPGPLSRRASLPLSATFPVTPRPGFFFSRLQPPRSQSSHTPYPRQRTRAPDDSMLASRTVCAQCRSRLLAGAATIGAVRPNSTSSFPSAALDQPSRPQQHKAPRPPTRKHKSGGNDTARQRVLDLFEETISKQPTQAIPNPGPGVNQLYSLTDELSQLIQRRQRQKISDLEFASQAYTFITTKLLVASQKSGAHLPQVTITTTSQAIQHIIKIKFATIEAADLPKTVEICKLYTHLNNRRVVRRLELINGLVRAIISSRADPENQPVEDRLLDDLVECWKHFSGLKRADSGLDSEPVFWLTSRRDLLGTERPDKLIRALFPFFATNETSGLGPALVATYVLLSEPKHMLTKAKEEAQPLLEALDPIVKQFDKDMLQELFRDHSELWGYVQPRADWRVTRVAPGTWKESDTVSTGRPDQTKSAVRFSYALWHRRFETVFRANDAAAIQQAWRDLINPANDKDRTLRLQSSPDLFDYILFLTCSKYGLQGAGFPKLTEEILAYMKTLGIVPTVRTYTSMMSGWKEARRLEPIENLWKFITNAGVKLDQQIWSSRIAALGLLGGEHDGLAALKEMDRAWSTAVKNGTQGRAVEPGISNVNAAISGLLRRDNMEVIRSVLDWATGKGITPDIYTYNMLLSRMLKKGAHEEADRILASMKTAGITPDGATFTVIMEAALSDLPDQTPQEQRETMDRVFSEMAACGIEPNQESFGKMLHVLVRAGDAGKHAVSALLSHLRESRIYPSTEMCTMLVEYYVNRSRPDLDSLRALVADRRARTRALTDRVFWESVIKNYHRAGDLDSALEVVYDLDDWGIWPGLPLLDPLLRSLVHRHDFEGAKKLVDTVRKQPRPQAADKAGRFSKHGFWAFAHDYGLLPGQEE</sequence>
<dbReference type="PANTHER" id="PTHR47447:SF17">
    <property type="entry name" value="OS12G0638900 PROTEIN"/>
    <property type="match status" value="1"/>
</dbReference>
<keyword evidence="3" id="KW-0677">Repeat</keyword>
<dbReference type="CDD" id="cd03046">
    <property type="entry name" value="GST_N_GTT1_like"/>
    <property type="match status" value="1"/>
</dbReference>
<dbReference type="PANTHER" id="PTHR47447">
    <property type="entry name" value="OS03G0856100 PROTEIN"/>
    <property type="match status" value="1"/>
</dbReference>
<comment type="function">
    <text evidence="4">Regulates mitochondrial small subunit maturation by controlling 15S rRNA 5'-end processing. Localizes to the 5' precursor of the 15S rRNA in a position that is subsequently occupied by mS47 in the mature yeast mtSSU. Uses structure and sequence-specific RNA recognition, binding to a single-stranded region of the precursor and specifically recognizing bases -6 to -1. The exchange of Ccm1 for mS47 is coupled to the irreversible removal of precursor rRNA that is accompanied by conformational changes of the mitoribosomal proteins uS5m and mS26. These conformational changes signal completion of 5'-end rRNA processing through protection of the mature 5'-end of the 15S rRNA and stabilization of mS47. The removal of the 5' precursor together with the dissociation of Ccm1 may be catalyzed by the 5'-3' exoribonuclease Pet127. Involved in the specific removal of group I introns in mitochondrial encoded transcripts.</text>
</comment>
<evidence type="ECO:0000256" key="1">
    <source>
        <dbReference type="ARBA" id="ARBA00006192"/>
    </source>
</evidence>
<comment type="similarity">
    <text evidence="2">Belongs to the GST superfamily.</text>
</comment>
<dbReference type="Gene3D" id="1.20.1050.10">
    <property type="match status" value="1"/>
</dbReference>
<feature type="repeat" description="PPR" evidence="6">
    <location>
        <begin position="920"/>
        <end position="954"/>
    </location>
</feature>
<comment type="similarity">
    <text evidence="1">Belongs to the CCM1 family.</text>
</comment>
<dbReference type="Pfam" id="PF13410">
    <property type="entry name" value="GST_C_2"/>
    <property type="match status" value="1"/>
</dbReference>
<dbReference type="InterPro" id="IPR004045">
    <property type="entry name" value="Glutathione_S-Trfase_N"/>
</dbReference>
<comment type="subunit">
    <text evidence="5">Binds to mitochondrial small subunit 15S rRNA.</text>
</comment>
<evidence type="ECO:0000256" key="4">
    <source>
        <dbReference type="ARBA" id="ARBA00044493"/>
    </source>
</evidence>
<protein>
    <submittedName>
        <fullName evidence="10">Pentatricopeptide repeat domain-containing protein</fullName>
    </submittedName>
</protein>
<dbReference type="AlphaFoldDB" id="A0A1G4AXG7"/>
<dbReference type="InterPro" id="IPR040079">
    <property type="entry name" value="Glutathione_S-Trfase"/>
</dbReference>
<dbReference type="PROSITE" id="PS51375">
    <property type="entry name" value="PPR"/>
    <property type="match status" value="2"/>
</dbReference>
<accession>A0A1G4AXG7</accession>
<feature type="repeat" description="PPR" evidence="6">
    <location>
        <begin position="1072"/>
        <end position="1106"/>
    </location>
</feature>
<dbReference type="PROSITE" id="PS50405">
    <property type="entry name" value="GST_CTER"/>
    <property type="match status" value="1"/>
</dbReference>
<dbReference type="RefSeq" id="XP_022470969.1">
    <property type="nucleotide sequence ID" value="XM_022622558.1"/>
</dbReference>
<evidence type="ECO:0000259" key="9">
    <source>
        <dbReference type="PROSITE" id="PS50405"/>
    </source>
</evidence>
<reference evidence="10 11" key="1">
    <citation type="submission" date="2016-09" db="EMBL/GenBank/DDBJ databases">
        <authorList>
            <person name="Capua I."/>
            <person name="De Benedictis P."/>
            <person name="Joannis T."/>
            <person name="Lombin L.H."/>
            <person name="Cattoli G."/>
        </authorList>
    </citation>
    <scope>NUCLEOTIDE SEQUENCE [LARGE SCALE GENOMIC DNA]</scope>
    <source>
        <strain evidence="10 11">IMI 309357</strain>
    </source>
</reference>
<dbReference type="InterPro" id="IPR010987">
    <property type="entry name" value="Glutathione-S-Trfase_C-like"/>
</dbReference>
<evidence type="ECO:0000313" key="11">
    <source>
        <dbReference type="Proteomes" id="UP000176998"/>
    </source>
</evidence>
<evidence type="ECO:0000256" key="5">
    <source>
        <dbReference type="ARBA" id="ARBA00044511"/>
    </source>
</evidence>
<dbReference type="InterPro" id="IPR036282">
    <property type="entry name" value="Glutathione-S-Trfase_C_sf"/>
</dbReference>
<feature type="domain" description="GST N-terminal" evidence="8">
    <location>
        <begin position="7"/>
        <end position="95"/>
    </location>
</feature>
<gene>
    <name evidence="10" type="ORF">CORC01_10931</name>
</gene>
<dbReference type="EMBL" id="MJBS01000112">
    <property type="protein sequence ID" value="OHE93805.1"/>
    <property type="molecule type" value="Genomic_DNA"/>
</dbReference>
<comment type="caution">
    <text evidence="10">The sequence shown here is derived from an EMBL/GenBank/DDBJ whole genome shotgun (WGS) entry which is preliminary data.</text>
</comment>
<evidence type="ECO:0000256" key="2">
    <source>
        <dbReference type="ARBA" id="ARBA00007409"/>
    </source>
</evidence>
<dbReference type="InterPro" id="IPR011990">
    <property type="entry name" value="TPR-like_helical_dom_sf"/>
</dbReference>
<dbReference type="PROSITE" id="PS50404">
    <property type="entry name" value="GST_NTER"/>
    <property type="match status" value="1"/>
</dbReference>
<dbReference type="Pfam" id="PF13409">
    <property type="entry name" value="GST_N_2"/>
    <property type="match status" value="1"/>
</dbReference>
<dbReference type="STRING" id="1209926.A0A1G4AXG7"/>
<evidence type="ECO:0000313" key="10">
    <source>
        <dbReference type="EMBL" id="OHE93805.1"/>
    </source>
</evidence>
<dbReference type="SUPFAM" id="SSF52833">
    <property type="entry name" value="Thioredoxin-like"/>
    <property type="match status" value="1"/>
</dbReference>
<feature type="domain" description="GST C-terminal" evidence="9">
    <location>
        <begin position="113"/>
        <end position="262"/>
    </location>
</feature>
<evidence type="ECO:0000256" key="3">
    <source>
        <dbReference type="ARBA" id="ARBA00022737"/>
    </source>
</evidence>
<dbReference type="SUPFAM" id="SSF47616">
    <property type="entry name" value="GST C-terminal domain-like"/>
    <property type="match status" value="1"/>
</dbReference>
<feature type="compositionally biased region" description="Basic residues" evidence="7">
    <location>
        <begin position="391"/>
        <end position="405"/>
    </location>
</feature>
<evidence type="ECO:0000256" key="7">
    <source>
        <dbReference type="SAM" id="MobiDB-lite"/>
    </source>
</evidence>
<dbReference type="Pfam" id="PF13041">
    <property type="entry name" value="PPR_2"/>
    <property type="match status" value="1"/>
</dbReference>
<dbReference type="Gene3D" id="1.25.40.10">
    <property type="entry name" value="Tetratricopeptide repeat domain"/>
    <property type="match status" value="3"/>
</dbReference>
<dbReference type="NCBIfam" id="TIGR00756">
    <property type="entry name" value="PPR"/>
    <property type="match status" value="1"/>
</dbReference>
<dbReference type="SFLD" id="SFLDS00019">
    <property type="entry name" value="Glutathione_Transferase_(cytos"/>
    <property type="match status" value="1"/>
</dbReference>
<organism evidence="10 11">
    <name type="scientific">Colletotrichum orchidophilum</name>
    <dbReference type="NCBI Taxonomy" id="1209926"/>
    <lineage>
        <taxon>Eukaryota</taxon>
        <taxon>Fungi</taxon>
        <taxon>Dikarya</taxon>
        <taxon>Ascomycota</taxon>
        <taxon>Pezizomycotina</taxon>
        <taxon>Sordariomycetes</taxon>
        <taxon>Hypocreomycetidae</taxon>
        <taxon>Glomerellales</taxon>
        <taxon>Glomerellaceae</taxon>
        <taxon>Colletotrichum</taxon>
    </lineage>
</organism>
<keyword evidence="11" id="KW-1185">Reference proteome</keyword>
<dbReference type="InterPro" id="IPR002885">
    <property type="entry name" value="PPR_rpt"/>
</dbReference>
<evidence type="ECO:0000256" key="6">
    <source>
        <dbReference type="PROSITE-ProRule" id="PRU00708"/>
    </source>
</evidence>
<name>A0A1G4AXG7_9PEZI</name>
<feature type="region of interest" description="Disordered" evidence="7">
    <location>
        <begin position="371"/>
        <end position="409"/>
    </location>
</feature>
<dbReference type="GeneID" id="34564068"/>
<dbReference type="OrthoDB" id="185373at2759"/>
<dbReference type="Proteomes" id="UP000176998">
    <property type="component" value="Unassembled WGS sequence"/>
</dbReference>
<dbReference type="InterPro" id="IPR036249">
    <property type="entry name" value="Thioredoxin-like_sf"/>
</dbReference>
<evidence type="ECO:0000259" key="8">
    <source>
        <dbReference type="PROSITE" id="PS50404"/>
    </source>
</evidence>
<feature type="region of interest" description="Disordered" evidence="7">
    <location>
        <begin position="317"/>
        <end position="348"/>
    </location>
</feature>
<dbReference type="Gene3D" id="3.40.30.10">
    <property type="entry name" value="Glutaredoxin"/>
    <property type="match status" value="1"/>
</dbReference>